<dbReference type="PROSITE" id="PS51186">
    <property type="entry name" value="GNAT"/>
    <property type="match status" value="1"/>
</dbReference>
<keyword evidence="3" id="KW-1185">Reference proteome</keyword>
<comment type="caution">
    <text evidence="2">The sequence shown here is derived from an EMBL/GenBank/DDBJ whole genome shotgun (WGS) entry which is preliminary data.</text>
</comment>
<gene>
    <name evidence="2" type="ORF">KSF_084310</name>
</gene>
<accession>A0A8J3ITN7</accession>
<dbReference type="InterPro" id="IPR000182">
    <property type="entry name" value="GNAT_dom"/>
</dbReference>
<evidence type="ECO:0000313" key="3">
    <source>
        <dbReference type="Proteomes" id="UP000597444"/>
    </source>
</evidence>
<dbReference type="RefSeq" id="WP_220209137.1">
    <property type="nucleotide sequence ID" value="NZ_BNJK01000002.1"/>
</dbReference>
<dbReference type="EMBL" id="BNJK01000002">
    <property type="protein sequence ID" value="GHO98383.1"/>
    <property type="molecule type" value="Genomic_DNA"/>
</dbReference>
<feature type="domain" description="N-acetyltransferase" evidence="1">
    <location>
        <begin position="136"/>
        <end position="276"/>
    </location>
</feature>
<dbReference type="Pfam" id="PF00583">
    <property type="entry name" value="Acetyltransf_1"/>
    <property type="match status" value="1"/>
</dbReference>
<dbReference type="Gene3D" id="3.40.630.30">
    <property type="match status" value="1"/>
</dbReference>
<name>A0A8J3ITN7_9CHLR</name>
<evidence type="ECO:0000313" key="2">
    <source>
        <dbReference type="EMBL" id="GHO98383.1"/>
    </source>
</evidence>
<dbReference type="InterPro" id="IPR016181">
    <property type="entry name" value="Acyl_CoA_acyltransferase"/>
</dbReference>
<dbReference type="Proteomes" id="UP000597444">
    <property type="component" value="Unassembled WGS sequence"/>
</dbReference>
<organism evidence="2 3">
    <name type="scientific">Reticulibacter mediterranei</name>
    <dbReference type="NCBI Taxonomy" id="2778369"/>
    <lineage>
        <taxon>Bacteria</taxon>
        <taxon>Bacillati</taxon>
        <taxon>Chloroflexota</taxon>
        <taxon>Ktedonobacteria</taxon>
        <taxon>Ktedonobacterales</taxon>
        <taxon>Reticulibacteraceae</taxon>
        <taxon>Reticulibacter</taxon>
    </lineage>
</organism>
<dbReference type="GO" id="GO:0016747">
    <property type="term" value="F:acyltransferase activity, transferring groups other than amino-acyl groups"/>
    <property type="evidence" value="ECO:0007669"/>
    <property type="project" value="InterPro"/>
</dbReference>
<dbReference type="SUPFAM" id="SSF55729">
    <property type="entry name" value="Acyl-CoA N-acyltransferases (Nat)"/>
    <property type="match status" value="1"/>
</dbReference>
<reference evidence="2" key="1">
    <citation type="submission" date="2020-10" db="EMBL/GenBank/DDBJ databases">
        <title>Taxonomic study of unclassified bacteria belonging to the class Ktedonobacteria.</title>
        <authorList>
            <person name="Yabe S."/>
            <person name="Wang C.M."/>
            <person name="Zheng Y."/>
            <person name="Sakai Y."/>
            <person name="Cavaletti L."/>
            <person name="Monciardini P."/>
            <person name="Donadio S."/>
        </authorList>
    </citation>
    <scope>NUCLEOTIDE SEQUENCE</scope>
    <source>
        <strain evidence="2">ID150040</strain>
    </source>
</reference>
<evidence type="ECO:0000259" key="1">
    <source>
        <dbReference type="PROSITE" id="PS51186"/>
    </source>
</evidence>
<sequence>MDTFVMTQTLALQLEQANADSIDSWFRGMLEQAGDYFGVNVYRVGQVRAFAARKMQEMGHFNQVIGLGPEQQHYLPEIVRFYAEQGITQYRIEINPFHVTSDFLAYLASLRCHHTGFQTYVFGPSTLDPLPLPPAISLQEVTSSENDLFADMHVQGFQEALIRAPLSTRQLYRESTKVLCGFPGWHLYLVNINGTPSGMGMLYIENGRALLAGGATLPQFRRRGSHRALLCHRIQAAAQAKCSIVVAQTNAGSESQRNMENLGMRTAYTAAIWKSS</sequence>
<protein>
    <recommendedName>
        <fullName evidence="1">N-acetyltransferase domain-containing protein</fullName>
    </recommendedName>
</protein>
<dbReference type="AlphaFoldDB" id="A0A8J3ITN7"/>
<proteinExistence type="predicted"/>